<comment type="caution">
    <text evidence="1">The sequence shown here is derived from an EMBL/GenBank/DDBJ whole genome shotgun (WGS) entry which is preliminary data.</text>
</comment>
<gene>
    <name evidence="1" type="ORF">ACFQPS_01585</name>
</gene>
<evidence type="ECO:0000313" key="1">
    <source>
        <dbReference type="EMBL" id="MFC7331844.1"/>
    </source>
</evidence>
<name>A0ABW2KPC2_9PROT</name>
<reference evidence="2" key="1">
    <citation type="journal article" date="2019" name="Int. J. Syst. Evol. Microbiol.">
        <title>The Global Catalogue of Microorganisms (GCM) 10K type strain sequencing project: providing services to taxonomists for standard genome sequencing and annotation.</title>
        <authorList>
            <consortium name="The Broad Institute Genomics Platform"/>
            <consortium name="The Broad Institute Genome Sequencing Center for Infectious Disease"/>
            <person name="Wu L."/>
            <person name="Ma J."/>
        </authorList>
    </citation>
    <scope>NUCLEOTIDE SEQUENCE [LARGE SCALE GENOMIC DNA]</scope>
    <source>
        <strain evidence="2">CGMCC 1.16275</strain>
    </source>
</reference>
<dbReference type="EMBL" id="JBHTCM010000004">
    <property type="protein sequence ID" value="MFC7331844.1"/>
    <property type="molecule type" value="Genomic_DNA"/>
</dbReference>
<accession>A0ABW2KPC2</accession>
<keyword evidence="2" id="KW-1185">Reference proteome</keyword>
<evidence type="ECO:0000313" key="2">
    <source>
        <dbReference type="Proteomes" id="UP001596456"/>
    </source>
</evidence>
<sequence>MIPYPDLTDLPAPLAKAVVRMVRLVNEMHRRYPELDCFAVDADDMLDRQALAIVAQHVDRLNLSLRLLPAPSGLLDQTRRDPDDDG</sequence>
<dbReference type="RefSeq" id="WP_377355870.1">
    <property type="nucleotide sequence ID" value="NZ_JBHTCM010000004.1"/>
</dbReference>
<proteinExistence type="predicted"/>
<organism evidence="1 2">
    <name type="scientific">Rhodocista pekingensis</name>
    <dbReference type="NCBI Taxonomy" id="201185"/>
    <lineage>
        <taxon>Bacteria</taxon>
        <taxon>Pseudomonadati</taxon>
        <taxon>Pseudomonadota</taxon>
        <taxon>Alphaproteobacteria</taxon>
        <taxon>Rhodospirillales</taxon>
        <taxon>Azospirillaceae</taxon>
        <taxon>Rhodocista</taxon>
    </lineage>
</organism>
<protein>
    <submittedName>
        <fullName evidence="1">Uncharacterized protein</fullName>
    </submittedName>
</protein>
<dbReference type="Proteomes" id="UP001596456">
    <property type="component" value="Unassembled WGS sequence"/>
</dbReference>